<keyword evidence="2" id="KW-0732">Signal</keyword>
<feature type="chain" id="PRO_5046205399" evidence="2">
    <location>
        <begin position="26"/>
        <end position="271"/>
    </location>
</feature>
<evidence type="ECO:0000313" key="4">
    <source>
        <dbReference type="Proteomes" id="UP001601444"/>
    </source>
</evidence>
<gene>
    <name evidence="3" type="ORF">ACFYTF_10600</name>
</gene>
<dbReference type="RefSeq" id="WP_387699940.1">
    <property type="nucleotide sequence ID" value="NZ_JBIAMX010000005.1"/>
</dbReference>
<evidence type="ECO:0000256" key="1">
    <source>
        <dbReference type="SAM" id="MobiDB-lite"/>
    </source>
</evidence>
<proteinExistence type="predicted"/>
<accession>A0ABW6PLK1</accession>
<dbReference type="Proteomes" id="UP001601444">
    <property type="component" value="Unassembled WGS sequence"/>
</dbReference>
<sequence>MFGSVRWVAVIGAVCVVLLAGCSEAASPPTAPGTTTAPGAANPSATAGPEPTATTAPPGSPTAATTPATAPVTASPGTATPAPQATAVVTLVAVDAAGRPADGFTLPDPTPVSTLNCADPAPSRSATTAGVYHCGPSAAAADVCWPTPDRQGLLCAGDPWQRTLRAYSVDPALTAVGRTASPEPWALELADGRQCRIRVGGAWGGRADGLVGAYSCSGGHDVVLQQVDARTAIDTSSSTWTVAVGPLGSGSPEFPPPATVAVRTAYFAAAS</sequence>
<evidence type="ECO:0000313" key="3">
    <source>
        <dbReference type="EMBL" id="MFF0543275.1"/>
    </source>
</evidence>
<evidence type="ECO:0000256" key="2">
    <source>
        <dbReference type="SAM" id="SignalP"/>
    </source>
</evidence>
<protein>
    <submittedName>
        <fullName evidence="3">Uncharacterized protein</fullName>
    </submittedName>
</protein>
<organism evidence="3 4">
    <name type="scientific">Nocardia thailandica</name>
    <dbReference type="NCBI Taxonomy" id="257275"/>
    <lineage>
        <taxon>Bacteria</taxon>
        <taxon>Bacillati</taxon>
        <taxon>Actinomycetota</taxon>
        <taxon>Actinomycetes</taxon>
        <taxon>Mycobacteriales</taxon>
        <taxon>Nocardiaceae</taxon>
        <taxon>Nocardia</taxon>
    </lineage>
</organism>
<keyword evidence="4" id="KW-1185">Reference proteome</keyword>
<comment type="caution">
    <text evidence="3">The sequence shown here is derived from an EMBL/GenBank/DDBJ whole genome shotgun (WGS) entry which is preliminary data.</text>
</comment>
<dbReference type="EMBL" id="JBIAMX010000005">
    <property type="protein sequence ID" value="MFF0543275.1"/>
    <property type="molecule type" value="Genomic_DNA"/>
</dbReference>
<feature type="region of interest" description="Disordered" evidence="1">
    <location>
        <begin position="26"/>
        <end position="81"/>
    </location>
</feature>
<feature type="signal peptide" evidence="2">
    <location>
        <begin position="1"/>
        <end position="25"/>
    </location>
</feature>
<name>A0ABW6PLK1_9NOCA</name>
<reference evidence="3 4" key="1">
    <citation type="submission" date="2024-10" db="EMBL/GenBank/DDBJ databases">
        <title>The Natural Products Discovery Center: Release of the First 8490 Sequenced Strains for Exploring Actinobacteria Biosynthetic Diversity.</title>
        <authorList>
            <person name="Kalkreuter E."/>
            <person name="Kautsar S.A."/>
            <person name="Yang D."/>
            <person name="Bader C.D."/>
            <person name="Teijaro C.N."/>
            <person name="Fluegel L."/>
            <person name="Davis C.M."/>
            <person name="Simpson J.R."/>
            <person name="Lauterbach L."/>
            <person name="Steele A.D."/>
            <person name="Gui C."/>
            <person name="Meng S."/>
            <person name="Li G."/>
            <person name="Viehrig K."/>
            <person name="Ye F."/>
            <person name="Su P."/>
            <person name="Kiefer A.F."/>
            <person name="Nichols A."/>
            <person name="Cepeda A.J."/>
            <person name="Yan W."/>
            <person name="Fan B."/>
            <person name="Jiang Y."/>
            <person name="Adhikari A."/>
            <person name="Zheng C.-J."/>
            <person name="Schuster L."/>
            <person name="Cowan T.M."/>
            <person name="Smanski M.J."/>
            <person name="Chevrette M.G."/>
            <person name="De Carvalho L.P.S."/>
            <person name="Shen B."/>
        </authorList>
    </citation>
    <scope>NUCLEOTIDE SEQUENCE [LARGE SCALE GENOMIC DNA]</scope>
    <source>
        <strain evidence="3 4">NPDC004045</strain>
    </source>
</reference>
<dbReference type="PROSITE" id="PS51257">
    <property type="entry name" value="PROKAR_LIPOPROTEIN"/>
    <property type="match status" value="1"/>
</dbReference>